<evidence type="ECO:0000259" key="5">
    <source>
        <dbReference type="Pfam" id="PF03945"/>
    </source>
</evidence>
<dbReference type="Gene3D" id="1.20.190.10">
    <property type="entry name" value="Pesticidal crystal protein, N-terminal domain"/>
    <property type="match status" value="1"/>
</dbReference>
<dbReference type="AlphaFoldDB" id="A0A0G4Q9W0"/>
<organism evidence="6 7">
    <name type="scientific">Proteus penneri</name>
    <dbReference type="NCBI Taxonomy" id="102862"/>
    <lineage>
        <taxon>Bacteria</taxon>
        <taxon>Pseudomonadati</taxon>
        <taxon>Pseudomonadota</taxon>
        <taxon>Gammaproteobacteria</taxon>
        <taxon>Enterobacterales</taxon>
        <taxon>Morganellaceae</taxon>
        <taxon>Proteus</taxon>
    </lineage>
</organism>
<dbReference type="Gene3D" id="2.100.10.30">
    <property type="entry name" value="Jacalin-like lectin domain"/>
    <property type="match status" value="1"/>
</dbReference>
<sequence length="434" mass="48121">MSSTLKLNDGLSDIGSIIHYGISQIPVIGGVLSTIFGLLWPTDKEDIWSTIKQEVQSLINEDIQEDDWNRLVAAVNELQDKVSFINDQLINAQYDTAGPELMTVVVDIIGIEENFKIEGTNFKYAFAPLFVAAVNLKIALYLEGIKYSNDLGLSQDQVNQLKSLLQKDVQSSKSYLSPINSAIGNTYLNNIQTYFSVKLYYETSVSLFNELWSGDYEDYNAPAPLENYYVPVMAAGSFYKLISLDGQNFSVPMAFAEVADNSMMPSTNILGSLYQEPTSYPDGYINFIDVYTDLSVSHRTTGLMFTCSGSDEQYEMGMTPNNNYSFNVGQNTMSINVEGGEFINQVSVRADSFVSQIEFTTNLNNTMVAGQHPDDDPIQEVTLVSPFSINSMYVVSDVAGYIQSSGHQMCGIAISAIYNNELAMQYVSSLYKNS</sequence>
<protein>
    <submittedName>
        <fullName evidence="6">Pesticidal crystal protein cry14Aa</fullName>
    </submittedName>
</protein>
<keyword evidence="2" id="KW-0800">Toxin</keyword>
<evidence type="ECO:0000256" key="3">
    <source>
        <dbReference type="ARBA" id="ARBA00022969"/>
    </source>
</evidence>
<dbReference type="GO" id="GO:0090729">
    <property type="term" value="F:toxin activity"/>
    <property type="evidence" value="ECO:0007669"/>
    <property type="project" value="UniProtKB-KW"/>
</dbReference>
<dbReference type="EMBL" id="CVRY01000004">
    <property type="protein sequence ID" value="CRL62630.1"/>
    <property type="molecule type" value="Genomic_DNA"/>
</dbReference>
<dbReference type="InterPro" id="IPR005639">
    <property type="entry name" value="Pest_crys_dom_I"/>
</dbReference>
<feature type="domain" description="Pesticidal crystal protein" evidence="5">
    <location>
        <begin position="17"/>
        <end position="175"/>
    </location>
</feature>
<comment type="similarity">
    <text evidence="1">Belongs to the delta endotoxin family.</text>
</comment>
<dbReference type="GO" id="GO:0001907">
    <property type="term" value="P:symbiont-mediated killing of host cell"/>
    <property type="evidence" value="ECO:0007669"/>
    <property type="project" value="InterPro"/>
</dbReference>
<name>A0A0G4Q9W0_9GAMM</name>
<dbReference type="InterPro" id="IPR036404">
    <property type="entry name" value="Jacalin-like_lectin_dom_sf"/>
</dbReference>
<dbReference type="Pfam" id="PF03945">
    <property type="entry name" value="Endotoxin_N"/>
    <property type="match status" value="1"/>
</dbReference>
<keyword evidence="3" id="KW-0749">Sporulation</keyword>
<evidence type="ECO:0000256" key="4">
    <source>
        <dbReference type="ARBA" id="ARBA00023026"/>
    </source>
</evidence>
<dbReference type="InterPro" id="IPR036716">
    <property type="entry name" value="Pest_crys_N_sf"/>
</dbReference>
<keyword evidence="4" id="KW-0843">Virulence</keyword>
<gene>
    <name evidence="6" type="ORF">BN1804_02049</name>
</gene>
<evidence type="ECO:0000313" key="6">
    <source>
        <dbReference type="EMBL" id="CRL62630.1"/>
    </source>
</evidence>
<dbReference type="GO" id="GO:0030435">
    <property type="term" value="P:sporulation resulting in formation of a cellular spore"/>
    <property type="evidence" value="ECO:0007669"/>
    <property type="project" value="UniProtKB-KW"/>
</dbReference>
<accession>A0A0G4Q9W0</accession>
<evidence type="ECO:0000256" key="1">
    <source>
        <dbReference type="ARBA" id="ARBA00007819"/>
    </source>
</evidence>
<dbReference type="Proteomes" id="UP000183920">
    <property type="component" value="Unassembled WGS sequence"/>
</dbReference>
<proteinExistence type="inferred from homology"/>
<dbReference type="RefSeq" id="WP_072063966.1">
    <property type="nucleotide sequence ID" value="NZ_CVRY01000004.1"/>
</dbReference>
<dbReference type="SUPFAM" id="SSF56849">
    <property type="entry name" value="delta-Endotoxin (insectocide), N-terminal domain"/>
    <property type="match status" value="1"/>
</dbReference>
<evidence type="ECO:0000256" key="2">
    <source>
        <dbReference type="ARBA" id="ARBA00022656"/>
    </source>
</evidence>
<reference evidence="7" key="1">
    <citation type="submission" date="2015-06" db="EMBL/GenBank/DDBJ databases">
        <authorList>
            <person name="Urmite Genomes"/>
        </authorList>
    </citation>
    <scope>NUCLEOTIDE SEQUENCE [LARGE SCALE GENOMIC DNA]</scope>
    <source>
        <strain evidence="7">CSUR P1867</strain>
    </source>
</reference>
<evidence type="ECO:0000313" key="7">
    <source>
        <dbReference type="Proteomes" id="UP000183920"/>
    </source>
</evidence>
<dbReference type="SUPFAM" id="SSF51101">
    <property type="entry name" value="Mannose-binding lectins"/>
    <property type="match status" value="1"/>
</dbReference>